<dbReference type="SUPFAM" id="SSF52540">
    <property type="entry name" value="P-loop containing nucleoside triphosphate hydrolases"/>
    <property type="match status" value="3"/>
</dbReference>
<dbReference type="Pfam" id="PF12775">
    <property type="entry name" value="AAA_7"/>
    <property type="match status" value="1"/>
</dbReference>
<dbReference type="InterPro" id="IPR026983">
    <property type="entry name" value="DHC"/>
</dbReference>
<dbReference type="PANTHER" id="PTHR45703:SF36">
    <property type="entry name" value="DYNEIN HEAVY CHAIN, CYTOPLASMIC"/>
    <property type="match status" value="1"/>
</dbReference>
<dbReference type="FunCoup" id="Q6FMG2">
    <property type="interactions" value="805"/>
</dbReference>
<dbReference type="Gene3D" id="1.20.140.100">
    <property type="entry name" value="Dynein heavy chain, N-terminal domain 2"/>
    <property type="match status" value="1"/>
</dbReference>
<keyword evidence="9" id="KW-0243">Dynein</keyword>
<dbReference type="Pfam" id="PF12774">
    <property type="entry name" value="AAA_6"/>
    <property type="match status" value="1"/>
</dbReference>
<dbReference type="Gene3D" id="1.20.920.30">
    <property type="match status" value="1"/>
</dbReference>
<dbReference type="GO" id="GO:0030473">
    <property type="term" value="P:nuclear migration along microtubule"/>
    <property type="evidence" value="ECO:0007669"/>
    <property type="project" value="UniProtKB-ARBA"/>
</dbReference>
<dbReference type="Proteomes" id="UP000002428">
    <property type="component" value="Chromosome K"/>
</dbReference>
<dbReference type="Pfam" id="PF12781">
    <property type="entry name" value="AAA_9"/>
    <property type="match status" value="1"/>
</dbReference>
<dbReference type="KEGG" id="cgr:2890350"/>
<dbReference type="OMA" id="NERQMTR"/>
<dbReference type="Pfam" id="PF08393">
    <property type="entry name" value="DHC_N2"/>
    <property type="match status" value="1"/>
</dbReference>
<evidence type="ECO:0000256" key="6">
    <source>
        <dbReference type="ARBA" id="ARBA00022737"/>
    </source>
</evidence>
<keyword evidence="4" id="KW-0963">Cytoplasm</keyword>
<gene>
    <name evidence="16 17" type="ordered locus">CAGL0K08294g</name>
</gene>
<dbReference type="GO" id="GO:0008569">
    <property type="term" value="F:minus-end-directed microtubule motor activity"/>
    <property type="evidence" value="ECO:0007669"/>
    <property type="project" value="UniProtKB-ARBA"/>
</dbReference>
<dbReference type="Gene3D" id="1.20.1280.160">
    <property type="match status" value="1"/>
</dbReference>
<feature type="coiled-coil region" evidence="14">
    <location>
        <begin position="3502"/>
        <end position="3564"/>
    </location>
</feature>
<feature type="domain" description="AAA+ ATPase" evidence="15">
    <location>
        <begin position="2056"/>
        <end position="2204"/>
    </location>
</feature>
<dbReference type="InterPro" id="IPR042219">
    <property type="entry name" value="AAA_lid_11_sf"/>
</dbReference>
<evidence type="ECO:0000256" key="14">
    <source>
        <dbReference type="SAM" id="Coils"/>
    </source>
</evidence>
<dbReference type="EMBL" id="CR380957">
    <property type="protein sequence ID" value="CAG61545.1"/>
    <property type="molecule type" value="Genomic_DNA"/>
</dbReference>
<dbReference type="InterPro" id="IPR027417">
    <property type="entry name" value="P-loop_NTPase"/>
</dbReference>
<dbReference type="Gene3D" id="1.10.8.710">
    <property type="match status" value="1"/>
</dbReference>
<dbReference type="InterPro" id="IPR042228">
    <property type="entry name" value="Dynein_linker_3"/>
</dbReference>
<dbReference type="Pfam" id="PF12777">
    <property type="entry name" value="MT"/>
    <property type="match status" value="1"/>
</dbReference>
<evidence type="ECO:0000313" key="17">
    <source>
        <dbReference type="EMBL" id="CAG61545.1"/>
    </source>
</evidence>
<dbReference type="InterPro" id="IPR035706">
    <property type="entry name" value="AAA_9"/>
</dbReference>
<evidence type="ECO:0000256" key="5">
    <source>
        <dbReference type="ARBA" id="ARBA00022701"/>
    </source>
</evidence>
<dbReference type="InterPro" id="IPR003593">
    <property type="entry name" value="AAA+_ATPase"/>
</dbReference>
<evidence type="ECO:0000313" key="18">
    <source>
        <dbReference type="Proteomes" id="UP000002428"/>
    </source>
</evidence>
<feature type="domain" description="AAA+ ATPase" evidence="15">
    <location>
        <begin position="2398"/>
        <end position="2547"/>
    </location>
</feature>
<dbReference type="HOGENOM" id="CLU_000038_7_0_1"/>
<dbReference type="SMART" id="SM00382">
    <property type="entry name" value="AAA"/>
    <property type="match status" value="3"/>
</dbReference>
<dbReference type="InParanoid" id="Q6FMG2"/>
<dbReference type="Pfam" id="PF22597">
    <property type="entry name" value="DYN_lid"/>
    <property type="match status" value="1"/>
</dbReference>
<protein>
    <recommendedName>
        <fullName evidence="3">Dynein heavy chain, cytoplasmic</fullName>
    </recommendedName>
    <alternativeName>
        <fullName evidence="13">Dynein heavy chain, cytosolic</fullName>
    </alternativeName>
</protein>
<evidence type="ECO:0000259" key="15">
    <source>
        <dbReference type="SMART" id="SM00382"/>
    </source>
</evidence>
<dbReference type="InterPro" id="IPR035699">
    <property type="entry name" value="AAA_6"/>
</dbReference>
<keyword evidence="12" id="KW-0206">Cytoskeleton</keyword>
<dbReference type="FunFam" id="3.40.50.300:FF:000996">
    <property type="entry name" value="Cytoplasmic dynein heavy chain"/>
    <property type="match status" value="1"/>
</dbReference>
<dbReference type="GO" id="GO:0005868">
    <property type="term" value="C:cytoplasmic dynein complex"/>
    <property type="evidence" value="ECO:0007669"/>
    <property type="project" value="UniProtKB-ARBA"/>
</dbReference>
<dbReference type="InterPro" id="IPR043157">
    <property type="entry name" value="Dynein_AAA1S"/>
</dbReference>
<sequence>MVQRNIELARYITTLLIGVCPKLLDDSELRGGVVDKLSNDVHVIEFSNNDNEGGKIDNQILRVTIAKSNNGSDIDDIWINDSIPTKVYEDNEWCSGLSFSSVIVVKQSKLWLDDVPINTQLTAVTSPTLFDIKEFTNFIELQIKKLFQEITRMDTIEYSLDSIKDTEQKLAETSASLYRLNDTIKSPDLLQLAHHIVRKAIQEGATVDNYKQYIPKNILNDKKFVNALNHISIQWIKSMKSLISLLDFPSKTDLSNEINMWQRLRYILVDIIGQTEKSEFQITLKLLRDTNISNTGLDALVDTELQKTLNTVEGYIQFLTSFPSYISGQNFDELQVTLFNFFGNAQKFSQYGYPVNRTIELIVLFNNNLMQTINSRYQNSIALSLNEFNADYTHITMFLNSLKAQLEDFKLVLREYLRKNNNLNYKEIIEQLPENTTTIDQLKEVKNLKEYQDILIRCIHALKYDGYISDINEIDHCFSSNYNNQITSNSLRNLQVTFHKISFDVENRIILLFQDRDLKSDSRHILDAKHLFLCLKDLSRFSHIIRKKMQSYRDEYLNKLEKSILLIIDNYYVQLVHLTNYYPTGNLSSFRQIYSIFSVKKQIQLKLRECDILFDKSWMSTPKGHTIMSKIESIDIDKKIQQYLSDWVTAIKQKHNNLLDQTLFTIINNGYNKNELSIILPQFLLECYRDLRNITYLGIQTDMEFSHFLRGSNKWISNVEILKEDIKLFFVMIQDLDKTIFTKIIICAEIYDIWTIVKKQLHITWQRIQTHNNFIEVFDTRLQPLLIKYDLSLGQETIIGKSLKNLKTGKLSIDFINKELNLIERSLNFLKANKIERTNLTTHLVLQNLENSFMDMIFHHMNDFNFSQITIRLSKYNDSIVFKPSLQEINSMRIMEVQSVLKSFTNIQENLSESISNHSFSQVILQNITCRYYIKESSNLIKEEMEAIKVRLKETTMKIMILEIDVQQYQQVLHENIDAFLELCEDVVNLKLFTESNSHITITKSIKLDYSSLISDLKAKLKECFRILGNSLQNHLMTLQTWLDEKYKEFNGGLEFNENAEYEPPHLLKFFQLYFCFIDSRTAINTNIAKFKELIQLKKIVEETNHEKGQQIQKYINVYDRLENSFYKTICYIQENCQNEIKSLKQYCTTCYNSKLKEIETLWIQKSTFLKSKNLEFILPLIRQFQVLRSETANFKKMSIQVTNHFKLSNDVESINSQPPMEKEIDKWIVCLEELVQVEDALKSFEMTRLKDLSKQLNTTAIDKEKTKIEMLSTTLHETQAYKSIKQKILFYMNQTDILLGISSEQINERHMKELFDEIGCPPNPHLNFSELKICDLPIEQLLLNRFKVDEIISKAKREAAIKDSLDEIEMYWSYFTLLMDDSTAHIPILKDIDELRNKISEDMDILETMIISPFSVPYTTTIESWNTNLSNLSNLLNQIEVSQSQWLEFNLLFTNSNICSSLPLEKAQFDQISESLLSLILYVKHAANIFDLIRSGNVSKSYTEITSKLNKIKKKFSEFVESQRQQYPRFFFVNDQELVTILGAINDIDVLSGHLRKLYFSISSFDIQNGKIHSVVSAEGEILKLSNEIELSIYKTVPELLRSLDLEIETTLKTSIRDCLMNSRSLDEIFESNVYQVLTLWLQVSLSEKLHSYKHSKSKDELLEMETFLSRTCSWLNYKNVLSSDSGYKKLKIEGMLLEVLKYQSLFDQLSKCTSNIDVDIMLDDWWMFRLIEGNEIAIECSRQDSIYPYAFNYLGVPEHLVFTKGLANVYNFLDESFHQNYGVSIIGPAGTGKTESIKSFGYMFGIFVTVFNFDDLIDFSSLQRIIAGILKLGLWASFDEFNRLEYTVMSAISEMISSIQHSLSNKNTTIDFLGMKLPIHSHTKLFLTMNPKYRGRRNLPENLRRLFRVYYFGKSDSHHIVEIYLSMYGNKDKYLAPKLINFLNDLKMSCSQQDHYDFGLRLIKAIFRQISAVPRATLDQNTIVSLMKVMILPRLTREDSKTFNKKLDEIFNYSNDREDTSLSSNFMKIFKSMDLLIQGEQLQKCLQLRELYGSNTGIILLGESGCGKTTILNALHKSFEQDLHHKIEVYYLDPKAIPKDHFFGYYDKSTTEWQDGIFSSIIRASNSSTECVPLWIVVDSDLDSSTMEAMNSMLDDNKLLTLGSGERLKVGKNIKLICETDSVSKLTPATVSRCSVVHLPYLPANIDEYINHKIHLLTRYLNSNGYQSIQQDILFEVSRLCESDIYKIVALSKDTTEAEINMNTQQLIDNFFYILIDFIGIYYSMSVKCADHANMTLVLRFQLRKYLIFAFSGHLQQSVQLMFLHEYQRSCQEKFWGENETLADKAVDTILYTITDTYQLELKSTAIKNLSTDMDHLIQTSEISLYKEMINSYLFCNRSLLLIGPPGSGKTMLIRNIIENNENYSSYFMSLSADSQISDIIRIIKSKTKAISKASEVVLVPKQSKKFVLFLDEINLPRLDEYGSHKVSLFIRQLIDKQGFWDFQTHQWLQIMNILIIGACNPLSYLGRVPLSNKFYKQVSVLFVDYPSANSLVYIYSEKFRRIFSLIPHLEKLNVDILKATIEIFYKFKEAFDERRETIYICTPRELTKLCKGLLTTVLNINESINEDVLFRVWLFEIWHIFGERLMNADDQNILRDIIYKVSTQFEIKYTEPNELLFTSLISGEYQDVTKTNLMKFLKNRIPTYIEEYKIPDFVIMDMMAGPIISIERILSKPNSHAILSGAPRLGKKTLTKLTSWLMGLTTLEILIGDKDSFDQFFATLKNCIRDCISNDISYCLYVGCSADVETAYLEKINALIANADLPEIYEESELNIFLGEVKENAKHNNIILENELEVQLFIKEKISKGLHIVFSVSDDNFDNNSNGLLCSPTLVNRCTVVWFPSWSSEVYYEIATKNLNRLPLSFPVSESLGKSSNDTLKQLAQCIVEIDTYLRVNYLELKSTPSYFLDLLRVFENKYLAMLHQNDSSKSYCSRGLEKINDAVLELKTLTSELENSRQQLSIKEDSARKTLDELLVDQNEVERKHEATIEIKKILEKQEAEVADRKLKLMNQINKIEPVVSAAREGVKNIKKEYLTEIRSMAKPPNAVVLIMSAVCSLLGISFNNWKDIQQYMRKESFVKDIITFEPKGDNFKDRRSIVQTSYFADKNFNFAAINRASRACGPLYHWIVAQIEYSEVLDECVPLENEIGDINLKSNHYKANILAAESMIIDLHTKMKLAKENYANLIGEVENIKRQIKANTNSLNRAIKLVKTLSAERKRWTVNERDYSSNKSCLIGDSLYLTCASIYFGQLSELNKEKVQNLIFQSFKKYNISHSTLALIEEVSVEDKAQYLSCGLAEDPYVIGMFDLLIKSPQFTSIIIDPQNEIVEILKSYHNQNISIMSVNDPSFTKRYLKAIDFGGPVLITECEYLGTTTLSTLFDARASRRKNHIYLHTTSSTHKFPAYLLARVDIIDFSIKIGSIALRSLKATLDIIKPEYQKETEALRINKEQLKITLMHLEDRLLKELSDSSGPMLENDELLRTLEQLKNDSEEINEKIIETENNTAILQQIIENIKIIGNHAVQVYRILEAITILDKHYKISISRYLQYFALALKENDLSTFNVIEKDTSRLNELKKHLIKMFYCNIYGIISPSLKSEHRVVLAIALYICYNKTNKEPNNNDWLIKAITHLSAQSAIVTDKADNVDNIITENIDSLMQLKGMLDTFFKSKFSLENMINNKNFPNVVVINSHYQDGSSYITRCYSRLIDNAISLGTKESLAWAEGKIQEGISKGGCVLLQNIELGEKWINSYVSSITKRPSEKLKLFMIYNPTIKSTIIPTISNCDKIRFEGNDNICMMVNELFTMVKEYASSQRYVYLSYVLAWLHAIIVFKMRFAPNGGFRQLVAFSDNDFIFLFNIGQRILNRSNNDQLFWQFIKHAAHNHVYSIQLEDEKDKISMKRLIDEILPEEFYPKYMIVNEISISLQDSASCIEEQLASIKLPQEWETVWLGFNKDSLRTHKNDIESKVLDDTKQLLNSIEYV</sequence>
<dbReference type="Pfam" id="PF12780">
    <property type="entry name" value="AAA_8"/>
    <property type="match status" value="1"/>
</dbReference>
<dbReference type="Gene3D" id="1.20.920.20">
    <property type="match status" value="1"/>
</dbReference>
<evidence type="ECO:0000256" key="1">
    <source>
        <dbReference type="ARBA" id="ARBA00004245"/>
    </source>
</evidence>
<evidence type="ECO:0000313" key="16">
    <source>
        <dbReference type="CGD" id="CAL0134815"/>
    </source>
</evidence>
<proteinExistence type="inferred from homology"/>
<dbReference type="InterPro" id="IPR054354">
    <property type="entry name" value="DYNC2H1-like_lid"/>
</dbReference>
<dbReference type="Gene3D" id="3.20.180.20">
    <property type="entry name" value="Dynein heavy chain, N-terminal domain 2"/>
    <property type="match status" value="1"/>
</dbReference>
<evidence type="ECO:0000256" key="7">
    <source>
        <dbReference type="ARBA" id="ARBA00022741"/>
    </source>
</evidence>
<comment type="subcellular location">
    <subcellularLocation>
        <location evidence="1">Cytoplasm</location>
        <location evidence="1">Cytoskeleton</location>
    </subcellularLocation>
</comment>
<keyword evidence="7" id="KW-0547">Nucleotide-binding</keyword>
<evidence type="ECO:0000256" key="9">
    <source>
        <dbReference type="ARBA" id="ARBA00023017"/>
    </source>
</evidence>
<comment type="similarity">
    <text evidence="2">Belongs to the dynein heavy chain family.</text>
</comment>
<evidence type="ECO:0000256" key="8">
    <source>
        <dbReference type="ARBA" id="ARBA00022840"/>
    </source>
</evidence>
<dbReference type="Gene3D" id="1.10.287.2620">
    <property type="match status" value="1"/>
</dbReference>
<dbReference type="PANTHER" id="PTHR45703">
    <property type="entry name" value="DYNEIN HEAVY CHAIN"/>
    <property type="match status" value="1"/>
</dbReference>
<feature type="domain" description="AAA+ ATPase" evidence="15">
    <location>
        <begin position="1781"/>
        <end position="1918"/>
    </location>
</feature>
<dbReference type="STRING" id="284593.Q6FMG2"/>
<dbReference type="Gene3D" id="3.40.50.300">
    <property type="entry name" value="P-loop containing nucleotide triphosphate hydrolases"/>
    <property type="match status" value="5"/>
</dbReference>
<keyword evidence="11" id="KW-0505">Motor protein</keyword>
<dbReference type="VEuPathDB" id="FungiDB:CAGL0K08294g"/>
<accession>Q6FMG2</accession>
<dbReference type="Gene3D" id="6.10.140.1060">
    <property type="match status" value="1"/>
</dbReference>
<dbReference type="eggNOG" id="KOG3595">
    <property type="taxonomic scope" value="Eukaryota"/>
</dbReference>
<dbReference type="Gene3D" id="1.10.8.720">
    <property type="entry name" value="Region D6 of dynein motor"/>
    <property type="match status" value="1"/>
</dbReference>
<dbReference type="GO" id="GO:0000070">
    <property type="term" value="P:mitotic sister chromatid segregation"/>
    <property type="evidence" value="ECO:0007669"/>
    <property type="project" value="UniProtKB-ARBA"/>
</dbReference>
<dbReference type="InterPro" id="IPR024317">
    <property type="entry name" value="Dynein_heavy_chain_D4_dom"/>
</dbReference>
<evidence type="ECO:0000256" key="2">
    <source>
        <dbReference type="ARBA" id="ARBA00008887"/>
    </source>
</evidence>
<dbReference type="CDD" id="cd00009">
    <property type="entry name" value="AAA"/>
    <property type="match status" value="1"/>
</dbReference>
<evidence type="ECO:0000256" key="3">
    <source>
        <dbReference type="ARBA" id="ARBA00022197"/>
    </source>
</evidence>
<dbReference type="GO" id="GO:0005816">
    <property type="term" value="C:spindle pole body"/>
    <property type="evidence" value="ECO:0007669"/>
    <property type="project" value="UniProtKB-ARBA"/>
</dbReference>
<dbReference type="InterPro" id="IPR042222">
    <property type="entry name" value="Dynein_2_N"/>
</dbReference>
<keyword evidence="5" id="KW-0493">Microtubule</keyword>
<keyword evidence="6" id="KW-0677">Repeat</keyword>
<dbReference type="InterPro" id="IPR013602">
    <property type="entry name" value="Dynein_heavy_linker"/>
</dbReference>
<dbReference type="InterPro" id="IPR024743">
    <property type="entry name" value="Dynein_HC_stalk"/>
</dbReference>
<feature type="coiled-coil region" evidence="14">
    <location>
        <begin position="2999"/>
        <end position="3026"/>
    </location>
</feature>
<evidence type="ECO:0000256" key="10">
    <source>
        <dbReference type="ARBA" id="ARBA00023054"/>
    </source>
</evidence>
<dbReference type="GO" id="GO:0005524">
    <property type="term" value="F:ATP binding"/>
    <property type="evidence" value="ECO:0007669"/>
    <property type="project" value="UniProtKB-KW"/>
</dbReference>
<evidence type="ECO:0000256" key="4">
    <source>
        <dbReference type="ARBA" id="ARBA00022490"/>
    </source>
</evidence>
<dbReference type="GO" id="GO:0051959">
    <property type="term" value="F:dynein light intermediate chain binding"/>
    <property type="evidence" value="ECO:0007669"/>
    <property type="project" value="InterPro"/>
</dbReference>
<keyword evidence="8" id="KW-0067">ATP-binding</keyword>
<keyword evidence="10 14" id="KW-0175">Coiled coil</keyword>
<dbReference type="GO" id="GO:0000235">
    <property type="term" value="C:astral microtubule"/>
    <property type="evidence" value="ECO:0007669"/>
    <property type="project" value="UniProtKB-ARBA"/>
</dbReference>
<dbReference type="CGD" id="CAL0134815">
    <property type="gene designation" value="CAGL0K08294g"/>
</dbReference>
<reference evidence="17 18" key="1">
    <citation type="journal article" date="2004" name="Nature">
        <title>Genome evolution in yeasts.</title>
        <authorList>
            <consortium name="Genolevures"/>
            <person name="Dujon B."/>
            <person name="Sherman D."/>
            <person name="Fischer G."/>
            <person name="Durrens P."/>
            <person name="Casaregola S."/>
            <person name="Lafontaine I."/>
            <person name="de Montigny J."/>
            <person name="Marck C."/>
            <person name="Neuveglise C."/>
            <person name="Talla E."/>
            <person name="Goffard N."/>
            <person name="Frangeul L."/>
            <person name="Aigle M."/>
            <person name="Anthouard V."/>
            <person name="Babour A."/>
            <person name="Barbe V."/>
            <person name="Barnay S."/>
            <person name="Blanchin S."/>
            <person name="Beckerich J.M."/>
            <person name="Beyne E."/>
            <person name="Bleykasten C."/>
            <person name="Boisrame A."/>
            <person name="Boyer J."/>
            <person name="Cattolico L."/>
            <person name="Confanioleri F."/>
            <person name="de Daruvar A."/>
            <person name="Despons L."/>
            <person name="Fabre E."/>
            <person name="Fairhead C."/>
            <person name="Ferry-Dumazet H."/>
            <person name="Groppi A."/>
            <person name="Hantraye F."/>
            <person name="Hennequin C."/>
            <person name="Jauniaux N."/>
            <person name="Joyet P."/>
            <person name="Kachouri R."/>
            <person name="Kerrest A."/>
            <person name="Koszul R."/>
            <person name="Lemaire M."/>
            <person name="Lesur I."/>
            <person name="Ma L."/>
            <person name="Muller H."/>
            <person name="Nicaud J.M."/>
            <person name="Nikolski M."/>
            <person name="Oztas S."/>
            <person name="Ozier-Kalogeropoulos O."/>
            <person name="Pellenz S."/>
            <person name="Potier S."/>
            <person name="Richard G.F."/>
            <person name="Straub M.L."/>
            <person name="Suleau A."/>
            <person name="Swennene D."/>
            <person name="Tekaia F."/>
            <person name="Wesolowski-Louvel M."/>
            <person name="Westhof E."/>
            <person name="Wirth B."/>
            <person name="Zeniou-Meyer M."/>
            <person name="Zivanovic I."/>
            <person name="Bolotin-Fukuhara M."/>
            <person name="Thierry A."/>
            <person name="Bouchier C."/>
            <person name="Caudron B."/>
            <person name="Scarpelli C."/>
            <person name="Gaillardin C."/>
            <person name="Weissenbach J."/>
            <person name="Wincker P."/>
            <person name="Souciet J.L."/>
        </authorList>
    </citation>
    <scope>NUCLEOTIDE SEQUENCE [LARGE SCALE GENOMIC DNA]</scope>
    <source>
        <strain evidence="18">ATCC 2001 / BCRC 20586 / JCM 3761 / NBRC 0622 / NRRL Y-65 / CBS 138</strain>
    </source>
</reference>
<name>Q6FMG2_CANGA</name>
<keyword evidence="18" id="KW-1185">Reference proteome</keyword>
<evidence type="ECO:0000256" key="12">
    <source>
        <dbReference type="ARBA" id="ARBA00023212"/>
    </source>
</evidence>
<evidence type="ECO:0000256" key="11">
    <source>
        <dbReference type="ARBA" id="ARBA00023175"/>
    </source>
</evidence>
<organism evidence="17 18">
    <name type="scientific">Candida glabrata (strain ATCC 2001 / BCRC 20586 / JCM 3761 / NBRC 0622 / NRRL Y-65 / CBS 138)</name>
    <name type="common">Yeast</name>
    <name type="synonym">Nakaseomyces glabratus</name>
    <dbReference type="NCBI Taxonomy" id="284593"/>
    <lineage>
        <taxon>Eukaryota</taxon>
        <taxon>Fungi</taxon>
        <taxon>Dikarya</taxon>
        <taxon>Ascomycota</taxon>
        <taxon>Saccharomycotina</taxon>
        <taxon>Saccharomycetes</taxon>
        <taxon>Saccharomycetales</taxon>
        <taxon>Saccharomycetaceae</taxon>
        <taxon>Nakaseomyces</taxon>
    </lineage>
</organism>
<evidence type="ECO:0000256" key="13">
    <source>
        <dbReference type="ARBA" id="ARBA00033439"/>
    </source>
</evidence>
<dbReference type="GO" id="GO:1902850">
    <property type="term" value="P:microtubule cytoskeleton organization involved in mitosis"/>
    <property type="evidence" value="ECO:0007669"/>
    <property type="project" value="UniProtKB-ARBA"/>
</dbReference>
<dbReference type="GO" id="GO:0045505">
    <property type="term" value="F:dynein intermediate chain binding"/>
    <property type="evidence" value="ECO:0007669"/>
    <property type="project" value="InterPro"/>
</dbReference>
<dbReference type="GO" id="GO:0005938">
    <property type="term" value="C:cell cortex"/>
    <property type="evidence" value="ECO:0007669"/>
    <property type="project" value="UniProtKB-ARBA"/>
</dbReference>